<dbReference type="EMBL" id="KV453941">
    <property type="protein sequence ID" value="ODV71392.1"/>
    <property type="molecule type" value="Genomic_DNA"/>
</dbReference>
<name>A0A1E4RVT7_CYBJN</name>
<evidence type="ECO:0000313" key="1">
    <source>
        <dbReference type="EMBL" id="ODV71392.1"/>
    </source>
</evidence>
<reference evidence="1 2" key="1">
    <citation type="journal article" date="2016" name="Proc. Natl. Acad. Sci. U.S.A.">
        <title>Comparative genomics of biotechnologically important yeasts.</title>
        <authorList>
            <person name="Riley R."/>
            <person name="Haridas S."/>
            <person name="Wolfe K.H."/>
            <person name="Lopes M.R."/>
            <person name="Hittinger C.T."/>
            <person name="Goeker M."/>
            <person name="Salamov A.A."/>
            <person name="Wisecaver J.H."/>
            <person name="Long T.M."/>
            <person name="Calvey C.H."/>
            <person name="Aerts A.L."/>
            <person name="Barry K.W."/>
            <person name="Choi C."/>
            <person name="Clum A."/>
            <person name="Coughlan A.Y."/>
            <person name="Deshpande S."/>
            <person name="Douglass A.P."/>
            <person name="Hanson S.J."/>
            <person name="Klenk H.-P."/>
            <person name="LaButti K.M."/>
            <person name="Lapidus A."/>
            <person name="Lindquist E.A."/>
            <person name="Lipzen A.M."/>
            <person name="Meier-Kolthoff J.P."/>
            <person name="Ohm R.A."/>
            <person name="Otillar R.P."/>
            <person name="Pangilinan J.L."/>
            <person name="Peng Y."/>
            <person name="Rokas A."/>
            <person name="Rosa C.A."/>
            <person name="Scheuner C."/>
            <person name="Sibirny A.A."/>
            <person name="Slot J.C."/>
            <person name="Stielow J.B."/>
            <person name="Sun H."/>
            <person name="Kurtzman C.P."/>
            <person name="Blackwell M."/>
            <person name="Grigoriev I.V."/>
            <person name="Jeffries T.W."/>
        </authorList>
    </citation>
    <scope>NUCLEOTIDE SEQUENCE [LARGE SCALE GENOMIC DNA]</scope>
    <source>
        <strain evidence="2">ATCC 18201 / CBS 1600 / BCRC 20928 / JCM 3617 / NBRC 0987 / NRRL Y-1542</strain>
    </source>
</reference>
<organism evidence="1 2">
    <name type="scientific">Cyberlindnera jadinii (strain ATCC 18201 / CBS 1600 / BCRC 20928 / JCM 3617 / NBRC 0987 / NRRL Y-1542)</name>
    <name type="common">Torula yeast</name>
    <name type="synonym">Candida utilis</name>
    <dbReference type="NCBI Taxonomy" id="983966"/>
    <lineage>
        <taxon>Eukaryota</taxon>
        <taxon>Fungi</taxon>
        <taxon>Dikarya</taxon>
        <taxon>Ascomycota</taxon>
        <taxon>Saccharomycotina</taxon>
        <taxon>Saccharomycetes</taxon>
        <taxon>Phaffomycetales</taxon>
        <taxon>Phaffomycetaceae</taxon>
        <taxon>Cyberlindnera</taxon>
    </lineage>
</organism>
<dbReference type="Proteomes" id="UP000094389">
    <property type="component" value="Unassembled WGS sequence"/>
</dbReference>
<proteinExistence type="predicted"/>
<accession>A0A1E4RVT7</accession>
<dbReference type="GeneID" id="30990166"/>
<keyword evidence="2" id="KW-1185">Reference proteome</keyword>
<evidence type="ECO:0000313" key="2">
    <source>
        <dbReference type="Proteomes" id="UP000094389"/>
    </source>
</evidence>
<sequence length="193" mass="21302">MYESLHRALSGTSFSKFTDRTQTGKYTIQMLLTALFTSDTNHNQRNNQATDDGVQEGLNHFEIALLLQDNRYIDNILSKEDAIELSRMISDWGGDEPGDEPQQEVEGAPALTKDAVGPAVSDSTVEWEKAQDEFLQQLEGAISDQSDDSPAADSGAFSNDKRTTHAGKKVVGSSCKLLRAVFPSIRFIILFTR</sequence>
<protein>
    <submittedName>
        <fullName evidence="1">Uncharacterized protein</fullName>
    </submittedName>
</protein>
<gene>
    <name evidence="1" type="ORF">CYBJADRAFT_169439</name>
</gene>
<dbReference type="RefSeq" id="XP_020068431.1">
    <property type="nucleotide sequence ID" value="XM_020215770.1"/>
</dbReference>
<dbReference type="AlphaFoldDB" id="A0A1E4RVT7"/>